<feature type="region of interest" description="Disordered" evidence="3">
    <location>
        <begin position="304"/>
        <end position="327"/>
    </location>
</feature>
<evidence type="ECO:0000256" key="3">
    <source>
        <dbReference type="SAM" id="MobiDB-lite"/>
    </source>
</evidence>
<dbReference type="PROSITE" id="PS50893">
    <property type="entry name" value="ABC_TRANSPORTER_2"/>
    <property type="match status" value="1"/>
</dbReference>
<dbReference type="GO" id="GO:0016887">
    <property type="term" value="F:ATP hydrolysis activity"/>
    <property type="evidence" value="ECO:0007669"/>
    <property type="project" value="InterPro"/>
</dbReference>
<dbReference type="InterPro" id="IPR003439">
    <property type="entry name" value="ABC_transporter-like_ATP-bd"/>
</dbReference>
<evidence type="ECO:0000313" key="5">
    <source>
        <dbReference type="EMBL" id="PHH67505.1"/>
    </source>
</evidence>
<sequence>MQLPLVRILNGTFSHRFAIRKSYKLENLTFELLPDAGYNWCVVGPACSGKTMFLRAVAGDLICQPQTARSYPWFTKGPGRRDGQKALRYVGFDSGQNFLGGEGNVRGTYMSARFESKRDATDFSVRDFLLGRSQVNPPAEGQSLASNELWDRTVADFGLGELLDTPFLFLSHGQGRRARLARAVLSRPELLLLDEPFMGLDPATVRKLKSLLGSLAAKASPRLMLSASPQDALPDWITHLAYLRTGGMVVDTGPKDEVLSRLRRHVESSEPLKLVNLFQSRIPEDQLVHIRAFLEANRLPSRGEPPVLVERGSGRSKGDDVAPEPVNPEAAPVIELNGCQIRYGDKIGLGNWTQKTSEGEKTGMVWTAFSAPMKLAGMCLDAEVMSIEKPGVIWDDRVDYWVRKPRGKDHAPELPERVDPETVEPIWRPMTYWDVRRMVGISSPEIHQLIPRHWTVWQVLEREWLRCPTGNRFAPRPMLRRLRNGLLWFTPEIWPEDAARAAQNLREQNQPKFVERKMGHVKRTLDREQAARQLVCGIEWAHERTMGDLSLSAQRVVLFLRAVLGTYDVVILDEAFSGMDAFTRDKCMRRWW</sequence>
<dbReference type="GO" id="GO:0005739">
    <property type="term" value="C:mitochondrion"/>
    <property type="evidence" value="ECO:0007669"/>
    <property type="project" value="TreeGrafter"/>
</dbReference>
<comment type="caution">
    <text evidence="5">The sequence shown here is derived from an EMBL/GenBank/DDBJ whole genome shotgun (WGS) entry which is preliminary data.</text>
</comment>
<keyword evidence="1" id="KW-0547">Nucleotide-binding</keyword>
<dbReference type="CDD" id="cd00267">
    <property type="entry name" value="ABC_ATPase"/>
    <property type="match status" value="1"/>
</dbReference>
<proteinExistence type="predicted"/>
<evidence type="ECO:0000313" key="6">
    <source>
        <dbReference type="Proteomes" id="UP000226431"/>
    </source>
</evidence>
<dbReference type="SMART" id="SM00382">
    <property type="entry name" value="AAA"/>
    <property type="match status" value="1"/>
</dbReference>
<reference evidence="5 6" key="1">
    <citation type="submission" date="2017-06" db="EMBL/GenBank/DDBJ databases">
        <title>Ant-infecting Ophiocordyceps genomes reveal a high diversity of potential behavioral manipulation genes and a possible major role for enterotoxins.</title>
        <authorList>
            <person name="De Bekker C."/>
            <person name="Evans H.C."/>
            <person name="Brachmann A."/>
            <person name="Hughes D.P."/>
        </authorList>
    </citation>
    <scope>NUCLEOTIDE SEQUENCE [LARGE SCALE GENOMIC DNA]</scope>
    <source>
        <strain evidence="5 6">Map16</strain>
    </source>
</reference>
<dbReference type="InterPro" id="IPR050334">
    <property type="entry name" value="Molybdenum_import_ModC"/>
</dbReference>
<dbReference type="Proteomes" id="UP000226431">
    <property type="component" value="Unassembled WGS sequence"/>
</dbReference>
<keyword evidence="6" id="KW-1185">Reference proteome</keyword>
<dbReference type="PANTHER" id="PTHR43514:SF4">
    <property type="entry name" value="ABC TRANSPORTER I FAMILY MEMBER 10"/>
    <property type="match status" value="1"/>
</dbReference>
<feature type="domain" description="ABC transporter" evidence="4">
    <location>
        <begin position="6"/>
        <end position="270"/>
    </location>
</feature>
<dbReference type="Pfam" id="PF00005">
    <property type="entry name" value="ABC_tran"/>
    <property type="match status" value="1"/>
</dbReference>
<dbReference type="EMBL" id="NJES01001275">
    <property type="protein sequence ID" value="PHH67505.1"/>
    <property type="molecule type" value="Genomic_DNA"/>
</dbReference>
<dbReference type="AlphaFoldDB" id="A0A2C5YDB7"/>
<dbReference type="InterPro" id="IPR003593">
    <property type="entry name" value="AAA+_ATPase"/>
</dbReference>
<dbReference type="GO" id="GO:0005524">
    <property type="term" value="F:ATP binding"/>
    <property type="evidence" value="ECO:0007669"/>
    <property type="project" value="UniProtKB-KW"/>
</dbReference>
<name>A0A2C5YDB7_9HYPO</name>
<dbReference type="InterPro" id="IPR027417">
    <property type="entry name" value="P-loop_NTPase"/>
</dbReference>
<protein>
    <recommendedName>
        <fullName evidence="4">ABC transporter domain-containing protein</fullName>
    </recommendedName>
</protein>
<organism evidence="5 6">
    <name type="scientific">Ophiocordyceps camponoti-rufipedis</name>
    <dbReference type="NCBI Taxonomy" id="2004952"/>
    <lineage>
        <taxon>Eukaryota</taxon>
        <taxon>Fungi</taxon>
        <taxon>Dikarya</taxon>
        <taxon>Ascomycota</taxon>
        <taxon>Pezizomycotina</taxon>
        <taxon>Sordariomycetes</taxon>
        <taxon>Hypocreomycetidae</taxon>
        <taxon>Hypocreales</taxon>
        <taxon>Ophiocordycipitaceae</taxon>
        <taxon>Ophiocordyceps</taxon>
    </lineage>
</organism>
<evidence type="ECO:0000256" key="1">
    <source>
        <dbReference type="ARBA" id="ARBA00022741"/>
    </source>
</evidence>
<accession>A0A2C5YDB7</accession>
<dbReference type="OrthoDB" id="10255969at2759"/>
<evidence type="ECO:0000256" key="2">
    <source>
        <dbReference type="ARBA" id="ARBA00022840"/>
    </source>
</evidence>
<dbReference type="Gene3D" id="3.40.50.300">
    <property type="entry name" value="P-loop containing nucleotide triphosphate hydrolases"/>
    <property type="match status" value="2"/>
</dbReference>
<dbReference type="PANTHER" id="PTHR43514">
    <property type="entry name" value="ABC TRANSPORTER I FAMILY MEMBER 10"/>
    <property type="match status" value="1"/>
</dbReference>
<evidence type="ECO:0000259" key="4">
    <source>
        <dbReference type="PROSITE" id="PS50893"/>
    </source>
</evidence>
<keyword evidence="2" id="KW-0067">ATP-binding</keyword>
<dbReference type="STRING" id="2004952.A0A2C5YDB7"/>
<gene>
    <name evidence="5" type="ORF">CDD80_790</name>
</gene>
<dbReference type="SUPFAM" id="SSF52540">
    <property type="entry name" value="P-loop containing nucleoside triphosphate hydrolases"/>
    <property type="match status" value="2"/>
</dbReference>